<dbReference type="EMBL" id="LIAV01000002">
    <property type="protein sequence ID" value="KRO41403.1"/>
    <property type="molecule type" value="Genomic_DNA"/>
</dbReference>
<evidence type="ECO:0008006" key="4">
    <source>
        <dbReference type="Google" id="ProtNLM"/>
    </source>
</evidence>
<reference evidence="3" key="1">
    <citation type="submission" date="2015-10" db="EMBL/GenBank/DDBJ databases">
        <title>Metagenome-Assembled Genomes uncover a global brackish microbiome.</title>
        <authorList>
            <person name="Hugerth L.W."/>
            <person name="Larsson J."/>
            <person name="Alneberg J."/>
            <person name="Lindh M.V."/>
            <person name="Legrand C."/>
            <person name="Pinhassi J."/>
            <person name="Andersson A."/>
        </authorList>
    </citation>
    <scope>NUCLEOTIDE SEQUENCE [LARGE SCALE GENOMIC DNA]</scope>
</reference>
<evidence type="ECO:0000313" key="3">
    <source>
        <dbReference type="Proteomes" id="UP000050874"/>
    </source>
</evidence>
<feature type="chain" id="PRO_5006586889" description="LPS-assembly protein LptD" evidence="1">
    <location>
        <begin position="24"/>
        <end position="764"/>
    </location>
</feature>
<dbReference type="AlphaFoldDB" id="A0A0R2PWY6"/>
<accession>A0A0R2PWY6</accession>
<dbReference type="Proteomes" id="UP000050874">
    <property type="component" value="Unassembled WGS sequence"/>
</dbReference>
<dbReference type="PANTHER" id="PTHR30189:SF1">
    <property type="entry name" value="LPS-ASSEMBLY PROTEIN LPTD"/>
    <property type="match status" value="1"/>
</dbReference>
<protein>
    <recommendedName>
        <fullName evidence="4">LPS-assembly protein LptD</fullName>
    </recommendedName>
</protein>
<name>A0A0R2PWY6_9GAMM</name>
<organism evidence="2 3">
    <name type="scientific">SAR86 cluster bacterium BACL1 MAG-120920-bin57</name>
    <dbReference type="NCBI Taxonomy" id="1655571"/>
    <lineage>
        <taxon>Bacteria</taxon>
        <taxon>Pseudomonadati</taxon>
        <taxon>Pseudomonadota</taxon>
        <taxon>Gammaproteobacteria</taxon>
        <taxon>SAR86 cluster</taxon>
    </lineage>
</organism>
<gene>
    <name evidence="2" type="ORF">ABR63_06700</name>
</gene>
<comment type="caution">
    <text evidence="2">The sequence shown here is derived from an EMBL/GenBank/DDBJ whole genome shotgun (WGS) entry which is preliminary data.</text>
</comment>
<dbReference type="GO" id="GO:0009279">
    <property type="term" value="C:cell outer membrane"/>
    <property type="evidence" value="ECO:0007669"/>
    <property type="project" value="TreeGrafter"/>
</dbReference>
<dbReference type="GO" id="GO:1990351">
    <property type="term" value="C:transporter complex"/>
    <property type="evidence" value="ECO:0007669"/>
    <property type="project" value="TreeGrafter"/>
</dbReference>
<dbReference type="InterPro" id="IPR050218">
    <property type="entry name" value="LptD"/>
</dbReference>
<evidence type="ECO:0000256" key="1">
    <source>
        <dbReference type="SAM" id="SignalP"/>
    </source>
</evidence>
<dbReference type="PANTHER" id="PTHR30189">
    <property type="entry name" value="LPS-ASSEMBLY PROTEIN"/>
    <property type="match status" value="1"/>
</dbReference>
<feature type="signal peptide" evidence="1">
    <location>
        <begin position="1"/>
        <end position="23"/>
    </location>
</feature>
<evidence type="ECO:0000313" key="2">
    <source>
        <dbReference type="EMBL" id="KRO41403.1"/>
    </source>
</evidence>
<keyword evidence="1" id="KW-0732">Signal</keyword>
<sequence>MKKITTYCVIALATIPIHLSATLANQLPQSQVVQDAFLGCANPEYPFIEKRFWPTQTSALAIDIQSNGVVLLKENVKIPIDGGTLSAQSASYDSNSQSVQEIQQGSLYYLDSYFQFQSGSLNGQSKNFSFVDGKSYLAQRNLLIEYESLTGEFGTNLLFNDARLTSCLDPLSGWQISGKTIAINESSQRGYVKDLSLHVRNKKVLKLPYFPFTTSSERLSGFLEPDIGITSDGLDLYVPYFLVLSGKSDITMAPRLLRDRGVGLEVNYRYLTRDNLNNYLDLMYFPGDKKAKKYYALNDARWAFKLKDSRQWHNINGEISWAKSSDPMVLLDLPSSLTSVANQQDHYLPQSMKVSTNVNNLSISIARQGYQSLNPFLSGGYVKEPEVELAYQSFIGPLSYFGRILYSDFDANQKNYNSFTGSTNLITGSRTVAEIGSSSRHQVGFLNIALNGSVITKKYSLNTTSNELNSSTIPSFDATFSATARQVMPQGVSLITPSLLYARTNYQDQSLDPVFDLHIRSGHYLGPHNKDIFFGKDRVADQEYVLAQIKWQAHLNNRHRVLFQLTKKNELQASKVFNQMLGLDLKPDQRTGLKAQWDGLQTNAVIEIKYSHITNQTNFMNAYYEIQLQETQLSVSRKFRRQVPLLGRVNELDYGEVTLDHNLAQGYRFLAGISKDLSSNKNLASYFGIGYENCCVALKLFASDKRLSKYDFLNAVSLDVEAQAWENMISIENKSRINFEFELKGITGSKTQLNKFFSSTFANF</sequence>
<proteinExistence type="predicted"/>